<name>G0PCL2_CAEBE</name>
<dbReference type="GO" id="GO:0004135">
    <property type="term" value="F:amylo-alpha-1,6-glucosidase activity"/>
    <property type="evidence" value="ECO:0007669"/>
    <property type="project" value="UniProtKB-EC"/>
</dbReference>
<dbReference type="InterPro" id="IPR029436">
    <property type="entry name" value="AGL_euk_N"/>
</dbReference>
<evidence type="ECO:0000256" key="5">
    <source>
        <dbReference type="ARBA" id="ARBA00012560"/>
    </source>
</evidence>
<dbReference type="SUPFAM" id="SSF48208">
    <property type="entry name" value="Six-hairpin glycosidases"/>
    <property type="match status" value="1"/>
</dbReference>
<keyword evidence="9" id="KW-0328">Glycosyltransferase</keyword>
<dbReference type="CDD" id="cd11327">
    <property type="entry name" value="AmyAc_Glg_debranch_2"/>
    <property type="match status" value="1"/>
</dbReference>
<keyword evidence="13" id="KW-0511">Multifunctional enzyme</keyword>
<dbReference type="Gene3D" id="1.50.10.10">
    <property type="match status" value="1"/>
</dbReference>
<evidence type="ECO:0000259" key="20">
    <source>
        <dbReference type="Pfam" id="PF14702"/>
    </source>
</evidence>
<feature type="domain" description="Eukaryotic glycogen debranching enzyme N-terminal" evidence="18">
    <location>
        <begin position="66"/>
        <end position="107"/>
    </location>
</feature>
<dbReference type="FunCoup" id="G0PCL2">
    <property type="interactions" value="2524"/>
</dbReference>
<protein>
    <recommendedName>
        <fullName evidence="7">Glycogen debranching enzyme</fullName>
        <ecNumber evidence="5">2.4.1.25</ecNumber>
        <ecNumber evidence="6">3.2.1.33</ecNumber>
    </recommendedName>
    <alternativeName>
        <fullName evidence="16">Glycogen debrancher</fullName>
    </alternativeName>
</protein>
<evidence type="ECO:0000256" key="16">
    <source>
        <dbReference type="ARBA" id="ARBA00031477"/>
    </source>
</evidence>
<proteinExistence type="inferred from homology"/>
<dbReference type="InParanoid" id="G0PCL2"/>
<evidence type="ECO:0000256" key="14">
    <source>
        <dbReference type="ARBA" id="ARBA00023295"/>
    </source>
</evidence>
<dbReference type="EC" id="3.2.1.33" evidence="6"/>
<evidence type="ECO:0000256" key="2">
    <source>
        <dbReference type="ARBA" id="ARBA00000927"/>
    </source>
</evidence>
<evidence type="ECO:0000256" key="15">
    <source>
        <dbReference type="ARBA" id="ARBA00025780"/>
    </source>
</evidence>
<keyword evidence="10" id="KW-0808">Transferase</keyword>
<organism evidence="22">
    <name type="scientific">Caenorhabditis brenneri</name>
    <name type="common">Nematode worm</name>
    <dbReference type="NCBI Taxonomy" id="135651"/>
    <lineage>
        <taxon>Eukaryota</taxon>
        <taxon>Metazoa</taxon>
        <taxon>Ecdysozoa</taxon>
        <taxon>Nematoda</taxon>
        <taxon>Chromadorea</taxon>
        <taxon>Rhabditida</taxon>
        <taxon>Rhabditina</taxon>
        <taxon>Rhabditomorpha</taxon>
        <taxon>Rhabditoidea</taxon>
        <taxon>Rhabditidae</taxon>
        <taxon>Peloderinae</taxon>
        <taxon>Caenorhabditis</taxon>
    </lineage>
</organism>
<evidence type="ECO:0000256" key="10">
    <source>
        <dbReference type="ARBA" id="ARBA00022679"/>
    </source>
</evidence>
<dbReference type="Proteomes" id="UP000008068">
    <property type="component" value="Unassembled WGS sequence"/>
</dbReference>
<comment type="subcellular location">
    <subcellularLocation>
        <location evidence="4">Cytoplasm</location>
    </subcellularLocation>
</comment>
<evidence type="ECO:0000256" key="6">
    <source>
        <dbReference type="ARBA" id="ARBA00012778"/>
    </source>
</evidence>
<dbReference type="GO" id="GO:0004134">
    <property type="term" value="F:4-alpha-glucanotransferase activity"/>
    <property type="evidence" value="ECO:0007669"/>
    <property type="project" value="UniProtKB-EC"/>
</dbReference>
<dbReference type="SUPFAM" id="SSF51445">
    <property type="entry name" value="(Trans)glycosidases"/>
    <property type="match status" value="1"/>
</dbReference>
<keyword evidence="8" id="KW-0963">Cytoplasm</keyword>
<dbReference type="PANTHER" id="PTHR10569:SF2">
    <property type="entry name" value="GLYCOGEN DEBRANCHING ENZYME"/>
    <property type="match status" value="1"/>
</dbReference>
<dbReference type="STRING" id="135651.G0PCL2"/>
<evidence type="ECO:0000259" key="18">
    <source>
        <dbReference type="Pfam" id="PF14699"/>
    </source>
</evidence>
<dbReference type="Pfam" id="PF14702">
    <property type="entry name" value="hGDE_central"/>
    <property type="match status" value="1"/>
</dbReference>
<dbReference type="GO" id="GO:0005980">
    <property type="term" value="P:glycogen catabolic process"/>
    <property type="evidence" value="ECO:0007669"/>
    <property type="project" value="InterPro"/>
</dbReference>
<dbReference type="EMBL" id="GL380247">
    <property type="protein sequence ID" value="EGT51222.1"/>
    <property type="molecule type" value="Genomic_DNA"/>
</dbReference>
<dbReference type="Pfam" id="PF14701">
    <property type="entry name" value="hDGE_amylase"/>
    <property type="match status" value="1"/>
</dbReference>
<evidence type="ECO:0000313" key="21">
    <source>
        <dbReference type="EMBL" id="EGT51222.1"/>
    </source>
</evidence>
<dbReference type="InterPro" id="IPR032788">
    <property type="entry name" value="AGL_central"/>
</dbReference>
<keyword evidence="22" id="KW-1185">Reference proteome</keyword>
<evidence type="ECO:0000256" key="11">
    <source>
        <dbReference type="ARBA" id="ARBA00022801"/>
    </source>
</evidence>
<evidence type="ECO:0000256" key="9">
    <source>
        <dbReference type="ARBA" id="ARBA00022676"/>
    </source>
</evidence>
<dbReference type="FunFam" id="3.20.20.80:FF:000070">
    <property type="entry name" value="GDB1p Glycogen debranching enzyme"/>
    <property type="match status" value="1"/>
</dbReference>
<evidence type="ECO:0000313" key="22">
    <source>
        <dbReference type="Proteomes" id="UP000008068"/>
    </source>
</evidence>
<dbReference type="GO" id="GO:0005978">
    <property type="term" value="P:glycogen biosynthetic process"/>
    <property type="evidence" value="ECO:0007669"/>
    <property type="project" value="UniProtKB-KW"/>
</dbReference>
<keyword evidence="14" id="KW-0326">Glycosidase</keyword>
<dbReference type="FunFam" id="3.20.20.80:FF:000206">
    <property type="entry name" value="Amylo-alpha-1, 6-glucosidase, 4-alpha-glucanotransferase b"/>
    <property type="match status" value="1"/>
</dbReference>
<comment type="similarity">
    <text evidence="15">Belongs to the glycogen debranching enzyme family.</text>
</comment>
<dbReference type="OMA" id="YEEGHVH"/>
<evidence type="ECO:0000256" key="4">
    <source>
        <dbReference type="ARBA" id="ARBA00004496"/>
    </source>
</evidence>
<dbReference type="NCBIfam" id="TIGR01531">
    <property type="entry name" value="glyc_debranch"/>
    <property type="match status" value="1"/>
</dbReference>
<dbReference type="GO" id="GO:0005737">
    <property type="term" value="C:cytoplasm"/>
    <property type="evidence" value="ECO:0007669"/>
    <property type="project" value="UniProtKB-SubCell"/>
</dbReference>
<keyword evidence="11" id="KW-0378">Hydrolase</keyword>
<evidence type="ECO:0000259" key="19">
    <source>
        <dbReference type="Pfam" id="PF14701"/>
    </source>
</evidence>
<dbReference type="InterPro" id="IPR010401">
    <property type="entry name" value="AGL/Gdb1"/>
</dbReference>
<dbReference type="EC" id="2.4.1.25" evidence="5"/>
<accession>G0PCL2</accession>
<dbReference type="Pfam" id="PF14699">
    <property type="entry name" value="hGDE_N"/>
    <property type="match status" value="1"/>
</dbReference>
<dbReference type="InterPro" id="IPR032792">
    <property type="entry name" value="AGL_glucanoTrfase"/>
</dbReference>
<dbReference type="Gene3D" id="3.20.20.80">
    <property type="entry name" value="Glycosidases"/>
    <property type="match status" value="2"/>
</dbReference>
<evidence type="ECO:0000256" key="12">
    <source>
        <dbReference type="ARBA" id="ARBA00023056"/>
    </source>
</evidence>
<feature type="domain" description="Glycogen debranching enzyme C-terminal" evidence="17">
    <location>
        <begin position="1017"/>
        <end position="1454"/>
    </location>
</feature>
<dbReference type="OrthoDB" id="10248904at2759"/>
<dbReference type="Pfam" id="PF06202">
    <property type="entry name" value="GDE_C"/>
    <property type="match status" value="1"/>
</dbReference>
<dbReference type="FunFam" id="1.50.10.10:FF:000118">
    <property type="entry name" value="AGL (Amylo-1,6-GLucosidase, 4-alpha-glucanotransferase) glycogen debranching enzyme"/>
    <property type="match status" value="1"/>
</dbReference>
<dbReference type="eggNOG" id="KOG3625">
    <property type="taxonomic scope" value="Eukaryota"/>
</dbReference>
<dbReference type="PANTHER" id="PTHR10569">
    <property type="entry name" value="GLYCOGEN DEBRANCHING ENZYME"/>
    <property type="match status" value="1"/>
</dbReference>
<comment type="catalytic activity">
    <reaction evidence="1">
        <text>Transfers a segment of a (1-&gt;4)-alpha-D-glucan to a new position in an acceptor, which may be glucose or a (1-&gt;4)-alpha-D-glucan.</text>
        <dbReference type="EC" id="2.4.1.25"/>
    </reaction>
</comment>
<dbReference type="InterPro" id="IPR032790">
    <property type="entry name" value="GDE_C"/>
</dbReference>
<evidence type="ECO:0000256" key="3">
    <source>
        <dbReference type="ARBA" id="ARBA00003530"/>
    </source>
</evidence>
<dbReference type="InterPro" id="IPR006421">
    <property type="entry name" value="Glycogen_debranch_met"/>
</dbReference>
<evidence type="ECO:0000259" key="17">
    <source>
        <dbReference type="Pfam" id="PF06202"/>
    </source>
</evidence>
<evidence type="ECO:0000256" key="13">
    <source>
        <dbReference type="ARBA" id="ARBA00023268"/>
    </source>
</evidence>
<keyword evidence="12" id="KW-0320">Glycogen biosynthesis</keyword>
<evidence type="ECO:0000256" key="8">
    <source>
        <dbReference type="ARBA" id="ARBA00022490"/>
    </source>
</evidence>
<evidence type="ECO:0000256" key="7">
    <source>
        <dbReference type="ARBA" id="ARBA00020723"/>
    </source>
</evidence>
<dbReference type="InterPro" id="IPR008928">
    <property type="entry name" value="6-hairpin_glycosidase_sf"/>
</dbReference>
<reference evidence="22" key="1">
    <citation type="submission" date="2011-07" db="EMBL/GenBank/DDBJ databases">
        <authorList>
            <consortium name="Caenorhabditis brenneri Sequencing and Analysis Consortium"/>
            <person name="Wilson R.K."/>
        </authorList>
    </citation>
    <scope>NUCLEOTIDE SEQUENCE [LARGE SCALE GENOMIC DNA]</scope>
    <source>
        <strain evidence="22">PB2801</strain>
    </source>
</reference>
<sequence>MTHNDGVQIRIIILEAGEHLESVIRKVEKGWVVRFKRGSSLLGKKVAVYTSITPEVPLEWSEGNDHLSVHCQVECQQAGSFRYFFNVEESKEEGSGYFLVMPSLQVNGKALELDGICCQTYLTKLLGPLPEWKNRLRIAHESGYNMIHLTPIQELGVSNSSYSLSDHHGLVKTLGSHYGFEDIRTLVEDLEKTWGLLTVQDVVWNHAAKNATWLLEHPESAYNCLNSPHLRPAYVIDRVYHEFGKQVGEGVWEHRGVPPTIENIHHVNAIEYLLRAEVLPKAELHEFYQVDLKAMTNLFEIFIKQAGGPTSDPLDGENLEIIQDPEYRRFGNTVDFERSARIFNRLRGDANSEEERVTRCVQSFKDALHQKNLDAARESWEVILAGLQAVMGGITYERIAENGPKKGLVSAENPLTTDYFLHLEADLGWKNEEHFAFDPEKSKLLMAFNGWVMSSDPMKNFALKDSQVYLRRELVCWGDSVKLNYGDKEEDSPFLWQYMKEYTQKTASIFHGLRIDNAHGTPIHVAEKLLKVARQVRPDVYVFAELFTGSEYLDNVFVNRLGISSLIREAQSAHDSHEQGRLVYRYGGDCVGAFKQKSARLAPNSIAHGLFLDQSHDNPSPIHTRSPFDILPTAAMLSMASCAVGSNRGYDELVRNHIHVVSETRPYASWPQDITEKQGIIKGRKILNDLHKWLAQHGYNQVFVDQMNPDIVGITRHNPLSHETVIVVSHTSFSKNYVDWPQNLKHIPIGGVLENVLFEMKLNQIQEEWDLENQEVLMGLKNFEMEIRENITFSEGNMFKIHNKEYIELTNFPTGSVIGFKVRPSDDAASAFRTIYDSIDSSPHLDAALANLTYQAFSSLMFHCEAEDYATIHQGGYDVPNFGKFVYCGLQGLISILEKIRDQNDLGHPLCQNLRDGTWLCDYVVGRLAKFEKLAQLSAVVKDILEPLKHVPYYLRPAYFEVLISHIYAKTKAEALRRMKPEIGSSSALLRHLAVSTMSFLGNIPGAGLAPIPITLRIEDQNPSSLAAGLPHFAVGIWRNWGRDTFIALPGCLLATGRFQEARQIIISFAGALRHGLIPNLLAEGIGARYNCRDATWFWLVSIVKYVEMAPEGASILQDLVRRIYPKDDSVYGEEEVEQPLIQTIYEALDRHFAGISFRERNAGKQIDEQMRDEGFQISVGVSRSTGFIYGGNRWNCGTWMDKMGSSEKTGNKGEPATPRDGAAVEIQGLAYRTLKALAHWNEVGLITRTGVDDEWTWAFWSEKIKLNFEKEFYVDSDTRGEFVNRREILKDSVGSSEGFTDFQLRPNFGIALAVAPDLMNPKNAWKALNSAEVLLGPLGIKTLDPTDWAYSGFYNNDDDGTDKKTAKGWNYHQGPEWLFVAGFYLQARLNIGLILGGPEKRYAIRQTQERLGNAYKHIMNSPWRSLPELTNSNGENCRQSCDAQAWSVGCLIEACTTLNALSE</sequence>
<comment type="function">
    <text evidence="3">Multifunctional enzyme acting as 1,4-alpha-D-glucan:1,4-alpha-D-glucan 4-alpha-D-glycosyltransferase and amylo-1,6-glucosidase in glycogen degradation.</text>
</comment>
<feature type="domain" description="Glycogen debranching enzyme glucanotransferase" evidence="19">
    <location>
        <begin position="110"/>
        <end position="541"/>
    </location>
</feature>
<dbReference type="InterPro" id="IPR012341">
    <property type="entry name" value="6hp_glycosidase-like_sf"/>
</dbReference>
<dbReference type="InterPro" id="IPR017853">
    <property type="entry name" value="GH"/>
</dbReference>
<evidence type="ECO:0000256" key="1">
    <source>
        <dbReference type="ARBA" id="ARBA00000439"/>
    </source>
</evidence>
<gene>
    <name evidence="21" type="primary">Cbn-agl-1</name>
    <name evidence="21" type="ORF">CAEBREN_21817</name>
</gene>
<feature type="domain" description="Glycogen debranching enzyme central" evidence="20">
    <location>
        <begin position="679"/>
        <end position="928"/>
    </location>
</feature>
<comment type="catalytic activity">
    <reaction evidence="2">
        <text>Hydrolysis of (1-&gt;6)-alpha-D-glucosidic branch linkages in glycogen phosphorylase limit dextrin.</text>
        <dbReference type="EC" id="3.2.1.33"/>
    </reaction>
</comment>
<dbReference type="HOGENOM" id="CLU_001517_2_0_1"/>